<dbReference type="EMBL" id="CP035807">
    <property type="protein sequence ID" value="QEN04726.1"/>
    <property type="molecule type" value="Genomic_DNA"/>
</dbReference>
<dbReference type="InterPro" id="IPR010146">
    <property type="entry name" value="CRISPR-assoc_prot_Csn2-typ"/>
</dbReference>
<name>A0A5C1QDJ8_9SPIO</name>
<protein>
    <submittedName>
        <fullName evidence="1">Type II-A CRISPR-associated protein Csn2</fullName>
    </submittedName>
</protein>
<keyword evidence="2" id="KW-1185">Reference proteome</keyword>
<dbReference type="InterPro" id="IPR038600">
    <property type="entry name" value="Csn2_sf"/>
</dbReference>
<dbReference type="NCBIfam" id="TIGR01866">
    <property type="entry name" value="cas_Csn2"/>
    <property type="match status" value="1"/>
</dbReference>
<dbReference type="Gene3D" id="3.40.50.11940">
    <property type="match status" value="1"/>
</dbReference>
<reference evidence="1 2" key="1">
    <citation type="submission" date="2019-02" db="EMBL/GenBank/DDBJ databases">
        <authorList>
            <person name="Fomenkov A."/>
            <person name="Dubinina G."/>
            <person name="Grabovich M."/>
            <person name="Vincze T."/>
            <person name="Roberts R.J."/>
        </authorList>
    </citation>
    <scope>NUCLEOTIDE SEQUENCE [LARGE SCALE GENOMIC DNA]</scope>
    <source>
        <strain evidence="1 2">P</strain>
    </source>
</reference>
<dbReference type="Proteomes" id="UP000323824">
    <property type="component" value="Chromosome"/>
</dbReference>
<accession>A0A5C1QDJ8</accession>
<organism evidence="1 2">
    <name type="scientific">Thiospirochaeta perfilievii</name>
    <dbReference type="NCBI Taxonomy" id="252967"/>
    <lineage>
        <taxon>Bacteria</taxon>
        <taxon>Pseudomonadati</taxon>
        <taxon>Spirochaetota</taxon>
        <taxon>Spirochaetia</taxon>
        <taxon>Spirochaetales</taxon>
        <taxon>Spirochaetaceae</taxon>
        <taxon>Thiospirochaeta</taxon>
    </lineage>
</organism>
<sequence length="230" mass="27035">MISFKISNFDELQFNDNLITLEIHNKQLYRNIIESFKAYVASTELKENIIFFENSKSVNWAKKIVICNPESIEYEMKNIQKKLITIISEELYSDIEFLSKLEVNYSTLIEQIEGKIIEHDIDLVINSDFTPDKFLKFVNLNIKLPDSGILSQLYQYVDVVTELNLYEVVVFTNIKLFLDSNELLELFKYIIYKKLNCILLENISNDIIDYETKLVIESDFNDYTENPSTT</sequence>
<proteinExistence type="predicted"/>
<dbReference type="AlphaFoldDB" id="A0A5C1QDJ8"/>
<dbReference type="KEGG" id="sper:EW093_08400"/>
<gene>
    <name evidence="1" type="primary">csn2</name>
    <name evidence="1" type="ORF">EW093_08400</name>
</gene>
<dbReference type="RefSeq" id="WP_149567969.1">
    <property type="nucleotide sequence ID" value="NZ_CP035807.1"/>
</dbReference>
<reference evidence="1 2" key="2">
    <citation type="submission" date="2019-09" db="EMBL/GenBank/DDBJ databases">
        <title>Complete Genome Sequence and Methylome Analysis of free living Spirochaetas.</title>
        <authorList>
            <person name="Leshcheva N."/>
            <person name="Mikheeva N."/>
        </authorList>
    </citation>
    <scope>NUCLEOTIDE SEQUENCE [LARGE SCALE GENOMIC DNA]</scope>
    <source>
        <strain evidence="1 2">P</strain>
    </source>
</reference>
<evidence type="ECO:0000313" key="2">
    <source>
        <dbReference type="Proteomes" id="UP000323824"/>
    </source>
</evidence>
<evidence type="ECO:0000313" key="1">
    <source>
        <dbReference type="EMBL" id="QEN04726.1"/>
    </source>
</evidence>
<dbReference type="Pfam" id="PF09711">
    <property type="entry name" value="Cas_Csn2"/>
    <property type="match status" value="1"/>
</dbReference>